<keyword evidence="2 5" id="KW-0690">Ribosome biogenesis</keyword>
<dbReference type="InterPro" id="IPR006641">
    <property type="entry name" value="YqgF/RNaseH-like_dom"/>
</dbReference>
<evidence type="ECO:0000313" key="7">
    <source>
        <dbReference type="EMBL" id="MDO6423556.1"/>
    </source>
</evidence>
<dbReference type="PANTHER" id="PTHR33317:SF4">
    <property type="entry name" value="POLYNUCLEOTIDYL TRANSFERASE, RIBONUCLEASE H-LIKE SUPERFAMILY PROTEIN"/>
    <property type="match status" value="1"/>
</dbReference>
<dbReference type="RefSeq" id="WP_011470108.1">
    <property type="nucleotide sequence ID" value="NZ_CP123764.1"/>
</dbReference>
<sequence>MTSQTLLAFDFGTKRIGAAVGQSITCTANILNTIPAKEGIPNWDTIEALLKEWQPDTVIVGLPLNMDGTENELCRRAKKFGNRIHGRFRVPVEMFDERLTTREAKELAWEEGHKGNYANDPVDSIAARLILESWWRQHPPTP</sequence>
<dbReference type="EMBL" id="JAUOPB010000010">
    <property type="protein sequence ID" value="MDO6423556.1"/>
    <property type="molecule type" value="Genomic_DNA"/>
</dbReference>
<comment type="caution">
    <text evidence="7">The sequence shown here is derived from an EMBL/GenBank/DDBJ whole genome shotgun (WGS) entry which is preliminary data.</text>
</comment>
<dbReference type="GeneID" id="98615247"/>
<dbReference type="Pfam" id="PF03652">
    <property type="entry name" value="RuvX"/>
    <property type="match status" value="1"/>
</dbReference>
<keyword evidence="4 5" id="KW-0378">Hydrolase</keyword>
<dbReference type="PANTHER" id="PTHR33317">
    <property type="entry name" value="POLYNUCLEOTIDYL TRANSFERASE, RIBONUCLEASE H-LIKE SUPERFAMILY PROTEIN"/>
    <property type="match status" value="1"/>
</dbReference>
<evidence type="ECO:0000256" key="2">
    <source>
        <dbReference type="ARBA" id="ARBA00022517"/>
    </source>
</evidence>
<keyword evidence="3 5" id="KW-0540">Nuclease</keyword>
<dbReference type="Proteomes" id="UP001169760">
    <property type="component" value="Unassembled WGS sequence"/>
</dbReference>
<reference evidence="7" key="1">
    <citation type="submission" date="2023-07" db="EMBL/GenBank/DDBJ databases">
        <title>Genome content predicts the carbon catabolic preferences of heterotrophic bacteria.</title>
        <authorList>
            <person name="Gralka M."/>
        </authorList>
    </citation>
    <scope>NUCLEOTIDE SEQUENCE</scope>
    <source>
        <strain evidence="7">I3M17_2</strain>
    </source>
</reference>
<dbReference type="SUPFAM" id="SSF53098">
    <property type="entry name" value="Ribonuclease H-like"/>
    <property type="match status" value="1"/>
</dbReference>
<dbReference type="AlphaFoldDB" id="A0AAW7X9J9"/>
<dbReference type="EC" id="3.1.-.-" evidence="5"/>
<dbReference type="InterPro" id="IPR005227">
    <property type="entry name" value="YqgF"/>
</dbReference>
<evidence type="ECO:0000256" key="1">
    <source>
        <dbReference type="ARBA" id="ARBA00022490"/>
    </source>
</evidence>
<keyword evidence="1 5" id="KW-0963">Cytoplasm</keyword>
<evidence type="ECO:0000313" key="8">
    <source>
        <dbReference type="Proteomes" id="UP001169760"/>
    </source>
</evidence>
<protein>
    <recommendedName>
        <fullName evidence="5">Putative pre-16S rRNA nuclease</fullName>
        <ecNumber evidence="5">3.1.-.-</ecNumber>
    </recommendedName>
</protein>
<comment type="similarity">
    <text evidence="5">Belongs to the YqgF HJR family.</text>
</comment>
<dbReference type="InterPro" id="IPR037027">
    <property type="entry name" value="YqgF/RNaseH-like_dom_sf"/>
</dbReference>
<dbReference type="SMR" id="A0AAW7X9J9"/>
<dbReference type="GO" id="GO:0016788">
    <property type="term" value="F:hydrolase activity, acting on ester bonds"/>
    <property type="evidence" value="ECO:0007669"/>
    <property type="project" value="UniProtKB-UniRule"/>
</dbReference>
<evidence type="ECO:0000256" key="5">
    <source>
        <dbReference type="HAMAP-Rule" id="MF_00651"/>
    </source>
</evidence>
<comment type="function">
    <text evidence="5">Could be a nuclease involved in processing of the 5'-end of pre-16S rRNA.</text>
</comment>
<proteinExistence type="inferred from homology"/>
<dbReference type="HAMAP" id="MF_00651">
    <property type="entry name" value="Nuclease_YqgF"/>
    <property type="match status" value="1"/>
</dbReference>
<comment type="subcellular location">
    <subcellularLocation>
        <location evidence="5">Cytoplasm</location>
    </subcellularLocation>
</comment>
<dbReference type="GO" id="GO:0000967">
    <property type="term" value="P:rRNA 5'-end processing"/>
    <property type="evidence" value="ECO:0007669"/>
    <property type="project" value="UniProtKB-UniRule"/>
</dbReference>
<dbReference type="InterPro" id="IPR012337">
    <property type="entry name" value="RNaseH-like_sf"/>
</dbReference>
<dbReference type="Gene3D" id="3.30.420.140">
    <property type="entry name" value="YqgF/RNase H-like domain"/>
    <property type="match status" value="1"/>
</dbReference>
<dbReference type="GO" id="GO:0004518">
    <property type="term" value="F:nuclease activity"/>
    <property type="evidence" value="ECO:0007669"/>
    <property type="project" value="UniProtKB-KW"/>
</dbReference>
<organism evidence="7 8">
    <name type="scientific">Saccharophagus degradans</name>
    <dbReference type="NCBI Taxonomy" id="86304"/>
    <lineage>
        <taxon>Bacteria</taxon>
        <taxon>Pseudomonadati</taxon>
        <taxon>Pseudomonadota</taxon>
        <taxon>Gammaproteobacteria</taxon>
        <taxon>Cellvibrionales</taxon>
        <taxon>Cellvibrionaceae</taxon>
        <taxon>Saccharophagus</taxon>
    </lineage>
</organism>
<dbReference type="NCBIfam" id="TIGR00250">
    <property type="entry name" value="RNAse_H_YqgF"/>
    <property type="match status" value="1"/>
</dbReference>
<feature type="domain" description="YqgF/RNase H-like" evidence="6">
    <location>
        <begin position="4"/>
        <end position="104"/>
    </location>
</feature>
<evidence type="ECO:0000259" key="6">
    <source>
        <dbReference type="SMART" id="SM00732"/>
    </source>
</evidence>
<dbReference type="GO" id="GO:0005829">
    <property type="term" value="C:cytosol"/>
    <property type="evidence" value="ECO:0007669"/>
    <property type="project" value="TreeGrafter"/>
</dbReference>
<evidence type="ECO:0000256" key="4">
    <source>
        <dbReference type="ARBA" id="ARBA00022801"/>
    </source>
</evidence>
<dbReference type="SMART" id="SM00732">
    <property type="entry name" value="YqgFc"/>
    <property type="match status" value="1"/>
</dbReference>
<dbReference type="CDD" id="cd16964">
    <property type="entry name" value="YqgF"/>
    <property type="match status" value="1"/>
</dbReference>
<accession>A0AAW7X9J9</accession>
<evidence type="ECO:0000256" key="3">
    <source>
        <dbReference type="ARBA" id="ARBA00022722"/>
    </source>
</evidence>
<name>A0AAW7X9J9_9GAMM</name>
<gene>
    <name evidence="7" type="primary">ruvX</name>
    <name evidence="7" type="ORF">Q4521_13830</name>
</gene>